<name>Q1QGH1_NITHX</name>
<keyword evidence="2" id="KW-1185">Reference proteome</keyword>
<gene>
    <name evidence="1" type="ordered locus">Nham_4007</name>
</gene>
<dbReference type="EMBL" id="CP000319">
    <property type="protein sequence ID" value="ABE64676.1"/>
    <property type="molecule type" value="Genomic_DNA"/>
</dbReference>
<evidence type="ECO:0000313" key="2">
    <source>
        <dbReference type="Proteomes" id="UP000001953"/>
    </source>
</evidence>
<proteinExistence type="predicted"/>
<dbReference type="KEGG" id="nha:Nham_4007"/>
<sequence>MNGDTTNWLSRTRHVDIPAENLAAVLDNEALSFVFGEQTEVCYLALGQGPAAMAGHILRQRQSPPWDRRWICDPTKLDSVKIIVFDYRRSLNAAISTYSELGQPCVEVVEDDLPFLLGDINEIVIGQENPNLLDYIGWRLGRVHHAMRHLRHDEIMQLLKAPPSARHACWLLNHRDRLYGRPTWIEIEALPWSVRIAEWDVIPCKAVHPDGNAILFDGKWTWLPLSDFDDRYCKYVQRTDMNVLSSWSARALDHDGANEDDDVLSCTFDEADFEAGE</sequence>
<protein>
    <submittedName>
        <fullName evidence="1">Uncharacterized protein</fullName>
    </submittedName>
</protein>
<evidence type="ECO:0000313" key="1">
    <source>
        <dbReference type="EMBL" id="ABE64676.1"/>
    </source>
</evidence>
<dbReference type="Proteomes" id="UP000001953">
    <property type="component" value="Chromosome"/>
</dbReference>
<reference evidence="1 2" key="1">
    <citation type="submission" date="2006-03" db="EMBL/GenBank/DDBJ databases">
        <title>Complete sequence of chromosome of Nitrobacter hamburgensis X14.</title>
        <authorList>
            <consortium name="US DOE Joint Genome Institute"/>
            <person name="Copeland A."/>
            <person name="Lucas S."/>
            <person name="Lapidus A."/>
            <person name="Barry K."/>
            <person name="Detter J.C."/>
            <person name="Glavina del Rio T."/>
            <person name="Hammon N."/>
            <person name="Israni S."/>
            <person name="Dalin E."/>
            <person name="Tice H."/>
            <person name="Pitluck S."/>
            <person name="Chain P."/>
            <person name="Malfatti S."/>
            <person name="Shin M."/>
            <person name="Vergez L."/>
            <person name="Schmutz J."/>
            <person name="Larimer F."/>
            <person name="Land M."/>
            <person name="Hauser L."/>
            <person name="Kyrpides N."/>
            <person name="Ivanova N."/>
            <person name="Ward B."/>
            <person name="Arp D."/>
            <person name="Klotz M."/>
            <person name="Stein L."/>
            <person name="O'Mullan G."/>
            <person name="Starkenburg S."/>
            <person name="Sayavedra L."/>
            <person name="Poret-Peterson A.T."/>
            <person name="Gentry M.E."/>
            <person name="Bruce D."/>
            <person name="Richardson P."/>
        </authorList>
    </citation>
    <scope>NUCLEOTIDE SEQUENCE [LARGE SCALE GENOMIC DNA]</scope>
    <source>
        <strain evidence="2">DSM 10229 / NCIMB 13809 / X14</strain>
    </source>
</reference>
<accession>Q1QGH1</accession>
<dbReference type="STRING" id="323097.Nham_4007"/>
<dbReference type="HOGENOM" id="CLU_1004100_0_0_5"/>
<dbReference type="RefSeq" id="WP_011512305.1">
    <property type="nucleotide sequence ID" value="NC_007964.1"/>
</dbReference>
<organism evidence="1 2">
    <name type="scientific">Nitrobacter hamburgensis (strain DSM 10229 / NCIMB 13809 / X14)</name>
    <dbReference type="NCBI Taxonomy" id="323097"/>
    <lineage>
        <taxon>Bacteria</taxon>
        <taxon>Pseudomonadati</taxon>
        <taxon>Pseudomonadota</taxon>
        <taxon>Alphaproteobacteria</taxon>
        <taxon>Hyphomicrobiales</taxon>
        <taxon>Nitrobacteraceae</taxon>
        <taxon>Nitrobacter</taxon>
    </lineage>
</organism>
<dbReference type="AlphaFoldDB" id="Q1QGH1"/>